<dbReference type="InterPro" id="IPR054076">
    <property type="entry name" value="ZUO1-like_ZHD"/>
</dbReference>
<dbReference type="InterPro" id="IPR022755">
    <property type="entry name" value="Znf_C2H2_jaz"/>
</dbReference>
<feature type="compositionally biased region" description="Basic and acidic residues" evidence="7">
    <location>
        <begin position="498"/>
        <end position="524"/>
    </location>
</feature>
<dbReference type="SMART" id="SM00451">
    <property type="entry name" value="ZnF_U1"/>
    <property type="match status" value="1"/>
</dbReference>
<evidence type="ECO:0000256" key="2">
    <source>
        <dbReference type="ARBA" id="ARBA00022723"/>
    </source>
</evidence>
<dbReference type="SUPFAM" id="SSF53335">
    <property type="entry name" value="S-adenosyl-L-methionine-dependent methyltransferases"/>
    <property type="match status" value="1"/>
</dbReference>
<keyword evidence="2" id="KW-0479">Metal-binding</keyword>
<dbReference type="InterPro" id="IPR029063">
    <property type="entry name" value="SAM-dependent_MTases_sf"/>
</dbReference>
<dbReference type="InterPro" id="IPR013087">
    <property type="entry name" value="Znf_C2H2_type"/>
</dbReference>
<comment type="caution">
    <text evidence="9">The sequence shown here is derived from an EMBL/GenBank/DDBJ whole genome shotgun (WGS) entry which is preliminary data.</text>
</comment>
<keyword evidence="3" id="KW-0863">Zinc-finger</keyword>
<dbReference type="GO" id="GO:0005737">
    <property type="term" value="C:cytoplasm"/>
    <property type="evidence" value="ECO:0007669"/>
    <property type="project" value="TreeGrafter"/>
</dbReference>
<dbReference type="Pfam" id="PF06080">
    <property type="entry name" value="DUF938"/>
    <property type="match status" value="1"/>
</dbReference>
<comment type="similarity">
    <text evidence="1">Belongs to the UPF0585 family.</text>
</comment>
<dbReference type="GO" id="GO:0003676">
    <property type="term" value="F:nucleic acid binding"/>
    <property type="evidence" value="ECO:0007669"/>
    <property type="project" value="InterPro"/>
</dbReference>
<feature type="compositionally biased region" description="Basic residues" evidence="7">
    <location>
        <begin position="525"/>
        <end position="539"/>
    </location>
</feature>
<evidence type="ECO:0000256" key="7">
    <source>
        <dbReference type="SAM" id="MobiDB-lite"/>
    </source>
</evidence>
<sequence length="786" mass="90676">MKCYYEVLEVPRDVSDEELKKAYRKLALKWHPDKNPTNQVTAKEQFQLIQQAYEVLSDPHERAWYDNHREAILKGGIGEDYKDDSIDLFQYFSPSCFKGYGDDENGFYSVYRHVFEELAAEDLEFAEDEEIPGFGDSKSSWEEVVHPFYAYWQSYSTKRSFAWLDPYDIRDVPNRQYLRLCEKANKKVRDKAKRERNEQVRNLVAFIRKRDKRVQLHAQELAKKAELNAKKAQERSIQQLMERKKQLQEHKESDWCKFSNIEDELKTIEANLAAEFGDQLSGDSEDDNEESESDILYCVACNKHFKTPKAFVNHENSKKHKENVAVMKNVMMDDDKMFEDKSSKSTSDEEKISDEDDEVEDENKKSKKKFHVAEPQMGGFIFPGSEEPVEDDGQASEGELMSDQDDQDEVMTPGTKKKKNKKKARVVKDSDHDEFDFDAGLSKKQRRRRRNLDGKKEDDDGDAEGDGKEKEKDKEEEQGNEDFDLESLSKKQRRRKKNLEAGKQKEETKVQSKDDDDEEKVKERSKGKKPKEARKSGKSKLKDDVADIEHCCVTCKAEFPSKNKLHDHLKKSGHAMLAADSAKKIIHPAADRNKEPILNVLKKIICPGANQVFLEISSGTGQHMAHFAPNFPQVTFYPSEYDQESLESISTYVSGFTNVHEPLLIDITTNYTTWGDGIFKKSSIDYIYNSNMVHISPFETSVGLFKNAGELLKPNGTLITYGPYAIDGKITPESNVQFDKTLKSRDPRWGIRDIRDLEKLAAENGIKFVEMFDMPANNKTLIWKKE</sequence>
<dbReference type="EMBL" id="JAHXZJ010001119">
    <property type="protein sequence ID" value="KAH0553882.1"/>
    <property type="molecule type" value="Genomic_DNA"/>
</dbReference>
<dbReference type="PROSITE" id="PS50076">
    <property type="entry name" value="DNAJ_2"/>
    <property type="match status" value="1"/>
</dbReference>
<feature type="compositionally biased region" description="Basic and acidic residues" evidence="7">
    <location>
        <begin position="338"/>
        <end position="350"/>
    </location>
</feature>
<protein>
    <recommendedName>
        <fullName evidence="5">DnaJ homolog subfamily C member 21</fullName>
    </recommendedName>
</protein>
<dbReference type="Pfam" id="PF00226">
    <property type="entry name" value="DnaJ"/>
    <property type="match status" value="1"/>
</dbReference>
<dbReference type="Gene3D" id="3.30.160.60">
    <property type="entry name" value="Classic Zinc Finger"/>
    <property type="match status" value="1"/>
</dbReference>
<proteinExistence type="inferred from homology"/>
<dbReference type="Gene3D" id="1.10.287.110">
    <property type="entry name" value="DnaJ domain"/>
    <property type="match status" value="1"/>
</dbReference>
<feature type="compositionally biased region" description="Acidic residues" evidence="7">
    <location>
        <begin position="387"/>
        <end position="409"/>
    </location>
</feature>
<dbReference type="InterPro" id="IPR003604">
    <property type="entry name" value="Matrin/U1-like-C_Znf_C2H2"/>
</dbReference>
<evidence type="ECO:0000313" key="10">
    <source>
        <dbReference type="Proteomes" id="UP000826195"/>
    </source>
</evidence>
<evidence type="ECO:0000256" key="3">
    <source>
        <dbReference type="ARBA" id="ARBA00022771"/>
    </source>
</evidence>
<dbReference type="InterPro" id="IPR051964">
    <property type="entry name" value="Chaperone_stress_response"/>
</dbReference>
<reference evidence="9 10" key="1">
    <citation type="journal article" date="2021" name="J. Hered.">
        <title>A chromosome-level genome assembly of the parasitoid wasp, Cotesia glomerata (Hymenoptera: Braconidae).</title>
        <authorList>
            <person name="Pinto B.J."/>
            <person name="Weis J.J."/>
            <person name="Gamble T."/>
            <person name="Ode P.J."/>
            <person name="Paul R."/>
            <person name="Zaspel J.M."/>
        </authorList>
    </citation>
    <scope>NUCLEOTIDE SEQUENCE [LARGE SCALE GENOMIC DNA]</scope>
    <source>
        <strain evidence="9">CgM1</strain>
    </source>
</reference>
<dbReference type="AlphaFoldDB" id="A0AAV7IQ20"/>
<evidence type="ECO:0000256" key="1">
    <source>
        <dbReference type="ARBA" id="ARBA00008308"/>
    </source>
</evidence>
<feature type="compositionally biased region" description="Basic and acidic residues" evidence="7">
    <location>
        <begin position="465"/>
        <end position="477"/>
    </location>
</feature>
<dbReference type="PRINTS" id="PR00625">
    <property type="entry name" value="JDOMAIN"/>
</dbReference>
<feature type="domain" description="J" evidence="8">
    <location>
        <begin position="3"/>
        <end position="69"/>
    </location>
</feature>
<dbReference type="InterPro" id="IPR036869">
    <property type="entry name" value="J_dom_sf"/>
</dbReference>
<dbReference type="SUPFAM" id="SSF46565">
    <property type="entry name" value="Chaperone J-domain"/>
    <property type="match status" value="1"/>
</dbReference>
<evidence type="ECO:0000256" key="6">
    <source>
        <dbReference type="SAM" id="Coils"/>
    </source>
</evidence>
<evidence type="ECO:0000256" key="5">
    <source>
        <dbReference type="ARBA" id="ARBA00074367"/>
    </source>
</evidence>
<feature type="compositionally biased region" description="Acidic residues" evidence="7">
    <location>
        <begin position="351"/>
        <end position="361"/>
    </location>
</feature>
<feature type="compositionally biased region" description="Basic residues" evidence="7">
    <location>
        <begin position="415"/>
        <end position="425"/>
    </location>
</feature>
<evidence type="ECO:0000256" key="4">
    <source>
        <dbReference type="ARBA" id="ARBA00022833"/>
    </source>
</evidence>
<organism evidence="9 10">
    <name type="scientific">Cotesia glomerata</name>
    <name type="common">Lepidopteran parasitic wasp</name>
    <name type="synonym">Apanteles glomeratus</name>
    <dbReference type="NCBI Taxonomy" id="32391"/>
    <lineage>
        <taxon>Eukaryota</taxon>
        <taxon>Metazoa</taxon>
        <taxon>Ecdysozoa</taxon>
        <taxon>Arthropoda</taxon>
        <taxon>Hexapoda</taxon>
        <taxon>Insecta</taxon>
        <taxon>Pterygota</taxon>
        <taxon>Neoptera</taxon>
        <taxon>Endopterygota</taxon>
        <taxon>Hymenoptera</taxon>
        <taxon>Apocrita</taxon>
        <taxon>Ichneumonoidea</taxon>
        <taxon>Braconidae</taxon>
        <taxon>Microgastrinae</taxon>
        <taxon>Cotesia</taxon>
    </lineage>
</organism>
<dbReference type="CDD" id="cd06257">
    <property type="entry name" value="DnaJ"/>
    <property type="match status" value="1"/>
</dbReference>
<feature type="region of interest" description="Disordered" evidence="7">
    <location>
        <begin position="338"/>
        <end position="541"/>
    </location>
</feature>
<evidence type="ECO:0000259" key="8">
    <source>
        <dbReference type="PROSITE" id="PS50076"/>
    </source>
</evidence>
<feature type="coiled-coil region" evidence="6">
    <location>
        <begin position="178"/>
        <end position="250"/>
    </location>
</feature>
<dbReference type="Pfam" id="PF21884">
    <property type="entry name" value="ZUO1-like_ZHD"/>
    <property type="match status" value="1"/>
</dbReference>
<keyword evidence="10" id="KW-1185">Reference proteome</keyword>
<dbReference type="PROSITE" id="PS00636">
    <property type="entry name" value="DNAJ_1"/>
    <property type="match status" value="1"/>
</dbReference>
<dbReference type="SMART" id="SM00355">
    <property type="entry name" value="ZnF_C2H2"/>
    <property type="match status" value="2"/>
</dbReference>
<dbReference type="SMART" id="SM00271">
    <property type="entry name" value="DnaJ"/>
    <property type="match status" value="1"/>
</dbReference>
<dbReference type="SUPFAM" id="SSF57667">
    <property type="entry name" value="beta-beta-alpha zinc fingers"/>
    <property type="match status" value="1"/>
</dbReference>
<gene>
    <name evidence="9" type="ORF">KQX54_005480</name>
</gene>
<dbReference type="Pfam" id="PF12171">
    <property type="entry name" value="zf-C2H2_jaz"/>
    <property type="match status" value="1"/>
</dbReference>
<name>A0AAV7IQ20_COTGL</name>
<dbReference type="FunFam" id="1.10.287.110:FF:000046">
    <property type="entry name" value="dnaJ homolog subfamily C member 21"/>
    <property type="match status" value="1"/>
</dbReference>
<dbReference type="Gene3D" id="3.40.50.150">
    <property type="entry name" value="Vaccinia Virus protein VP39"/>
    <property type="match status" value="1"/>
</dbReference>
<dbReference type="PANTHER" id="PTHR44029">
    <property type="entry name" value="DNAJ HOMOLOG SUBFAMILY C MEMBER 21"/>
    <property type="match status" value="1"/>
</dbReference>
<keyword evidence="6" id="KW-0175">Coiled coil</keyword>
<dbReference type="PANTHER" id="PTHR44029:SF1">
    <property type="entry name" value="DNAJ HOMOLOG SUBFAMILY C MEMBER 21"/>
    <property type="match status" value="1"/>
</dbReference>
<dbReference type="InterPro" id="IPR010342">
    <property type="entry name" value="DUF938"/>
</dbReference>
<dbReference type="PROSITE" id="PS00028">
    <property type="entry name" value="ZINC_FINGER_C2H2_1"/>
    <property type="match status" value="2"/>
</dbReference>
<accession>A0AAV7IQ20</accession>
<dbReference type="GO" id="GO:0008270">
    <property type="term" value="F:zinc ion binding"/>
    <property type="evidence" value="ECO:0007669"/>
    <property type="project" value="UniProtKB-KW"/>
</dbReference>
<dbReference type="InterPro" id="IPR001623">
    <property type="entry name" value="DnaJ_domain"/>
</dbReference>
<dbReference type="Proteomes" id="UP000826195">
    <property type="component" value="Unassembled WGS sequence"/>
</dbReference>
<evidence type="ECO:0000313" key="9">
    <source>
        <dbReference type="EMBL" id="KAH0553882.1"/>
    </source>
</evidence>
<dbReference type="InterPro" id="IPR018253">
    <property type="entry name" value="DnaJ_domain_CS"/>
</dbReference>
<dbReference type="InterPro" id="IPR036236">
    <property type="entry name" value="Znf_C2H2_sf"/>
</dbReference>
<keyword evidence="4" id="KW-0862">Zinc</keyword>